<feature type="transmembrane region" description="Helical" evidence="6">
    <location>
        <begin position="347"/>
        <end position="371"/>
    </location>
</feature>
<keyword evidence="9" id="KW-1185">Reference proteome</keyword>
<sequence length="422" mass="44998">MIPRQVVAWTLYDFANSSFAAVIAATIYATYYAQVVVGNVHGEGDLWWGRLISTAMAIVALASPVLGAVADRAGIRKRLLFAATYLSVGATALMATVEQGMVLWGFVLGVLGIVGYEGAIVFYNAYLPDIASREWQGRISAYGFAVGYAGSIAALLIALPFARVGALGWCFLSTAALFGLFAIPTFLVLPQDRPSHVGVIEAVRESVRGTVRTFRDVLALRELRRFLGAYLLYEDGVNTVIFFSSIFAARTLGFGMVQLIGLYVLVQVMALVGAFLWGKPTDRLGPKAVVLCMLVLWIGVVIAAYLVESQRQFYLLAAVAGSGLGAIQAASRTFMVTLIPKGREGEFFGCYAICGKTASILGPLVFGAVSYTMAGNQRAAILVVGLFFVMGLILLSRVRAGGPTRAASAASVAYGRNDAMTQ</sequence>
<dbReference type="PANTHER" id="PTHR23519">
    <property type="entry name" value="AUTOPHAGY-RELATED PROTEIN 22"/>
    <property type="match status" value="1"/>
</dbReference>
<dbReference type="GO" id="GO:0022857">
    <property type="term" value="F:transmembrane transporter activity"/>
    <property type="evidence" value="ECO:0007669"/>
    <property type="project" value="InterPro"/>
</dbReference>
<dbReference type="PROSITE" id="PS50850">
    <property type="entry name" value="MFS"/>
    <property type="match status" value="1"/>
</dbReference>
<feature type="transmembrane region" description="Helical" evidence="6">
    <location>
        <begin position="288"/>
        <end position="307"/>
    </location>
</feature>
<feature type="transmembrane region" description="Helical" evidence="6">
    <location>
        <begin position="313"/>
        <end position="335"/>
    </location>
</feature>
<comment type="subcellular location">
    <subcellularLocation>
        <location evidence="1">Endomembrane system</location>
        <topology evidence="1">Multi-pass membrane protein</topology>
    </subcellularLocation>
</comment>
<dbReference type="PANTHER" id="PTHR23519:SF1">
    <property type="entry name" value="AUTOPHAGY-RELATED PROTEIN 22"/>
    <property type="match status" value="1"/>
</dbReference>
<evidence type="ECO:0000256" key="6">
    <source>
        <dbReference type="SAM" id="Phobius"/>
    </source>
</evidence>
<dbReference type="SUPFAM" id="SSF103473">
    <property type="entry name" value="MFS general substrate transporter"/>
    <property type="match status" value="1"/>
</dbReference>
<dbReference type="Proteomes" id="UP000241436">
    <property type="component" value="Unassembled WGS sequence"/>
</dbReference>
<evidence type="ECO:0000313" key="9">
    <source>
        <dbReference type="Proteomes" id="UP000241436"/>
    </source>
</evidence>
<dbReference type="RefSeq" id="WP_107561230.1">
    <property type="nucleotide sequence ID" value="NZ_NVQC01000010.1"/>
</dbReference>
<evidence type="ECO:0000256" key="3">
    <source>
        <dbReference type="ARBA" id="ARBA00022692"/>
    </source>
</evidence>
<keyword evidence="4 6" id="KW-1133">Transmembrane helix</keyword>
<feature type="transmembrane region" description="Helical" evidence="6">
    <location>
        <begin position="166"/>
        <end position="189"/>
    </location>
</feature>
<dbReference type="GO" id="GO:0012505">
    <property type="term" value="C:endomembrane system"/>
    <property type="evidence" value="ECO:0007669"/>
    <property type="project" value="UniProtKB-SubCell"/>
</dbReference>
<feature type="transmembrane region" description="Helical" evidence="6">
    <location>
        <begin position="255"/>
        <end position="276"/>
    </location>
</feature>
<keyword evidence="5 6" id="KW-0472">Membrane</keyword>
<organism evidence="8 9">
    <name type="scientific">Candidatus Methylomirabilis limnetica</name>
    <dbReference type="NCBI Taxonomy" id="2033718"/>
    <lineage>
        <taxon>Bacteria</taxon>
        <taxon>Candidatus Methylomirabilota</taxon>
        <taxon>Candidatus Methylomirabilia</taxon>
        <taxon>Candidatus Methylomirabilales</taxon>
        <taxon>Candidatus Methylomirabilaceae</taxon>
        <taxon>Candidatus Methylomirabilis</taxon>
    </lineage>
</organism>
<dbReference type="EMBL" id="NVQC01000010">
    <property type="protein sequence ID" value="PTL36871.1"/>
    <property type="molecule type" value="Genomic_DNA"/>
</dbReference>
<evidence type="ECO:0000313" key="8">
    <source>
        <dbReference type="EMBL" id="PTL36871.1"/>
    </source>
</evidence>
<evidence type="ECO:0000256" key="2">
    <source>
        <dbReference type="ARBA" id="ARBA00022448"/>
    </source>
</evidence>
<dbReference type="Gene3D" id="1.20.1250.20">
    <property type="entry name" value="MFS general substrate transporter like domains"/>
    <property type="match status" value="1"/>
</dbReference>
<dbReference type="InterPro" id="IPR050495">
    <property type="entry name" value="ATG22/LtaA_families"/>
</dbReference>
<keyword evidence="3 6" id="KW-0812">Transmembrane</keyword>
<reference evidence="9" key="2">
    <citation type="journal article" date="2018" name="Environ. Microbiol.">
        <title>Bloom of a denitrifying methanotroph, 'Candidatus Methylomirabilis limnetica', in a deep stratified lake.</title>
        <authorList>
            <person name="Graf J.S."/>
            <person name="Mayr M.J."/>
            <person name="Marchant H.K."/>
            <person name="Tienken D."/>
            <person name="Hach P.F."/>
            <person name="Brand A."/>
            <person name="Schubert C.J."/>
            <person name="Kuypers M.M."/>
            <person name="Milucka J."/>
        </authorList>
    </citation>
    <scope>NUCLEOTIDE SEQUENCE [LARGE SCALE GENOMIC DNA]</scope>
    <source>
        <strain evidence="9">Zug</strain>
    </source>
</reference>
<dbReference type="OrthoDB" id="9768783at2"/>
<feature type="transmembrane region" description="Helical" evidence="6">
    <location>
        <begin position="103"/>
        <end position="127"/>
    </location>
</feature>
<feature type="domain" description="Major facilitator superfamily (MFS) profile" evidence="7">
    <location>
        <begin position="1"/>
        <end position="403"/>
    </location>
</feature>
<gene>
    <name evidence="8" type="ORF">CLG94_01985</name>
</gene>
<dbReference type="InterPro" id="IPR024671">
    <property type="entry name" value="Atg22-like"/>
</dbReference>
<dbReference type="InterPro" id="IPR020846">
    <property type="entry name" value="MFS_dom"/>
</dbReference>
<keyword evidence="2" id="KW-0813">Transport</keyword>
<proteinExistence type="predicted"/>
<feature type="transmembrane region" description="Helical" evidence="6">
    <location>
        <begin position="79"/>
        <end position="97"/>
    </location>
</feature>
<reference evidence="8 9" key="1">
    <citation type="submission" date="2017-09" db="EMBL/GenBank/DDBJ databases">
        <title>Bloom of a denitrifying methanotroph, Candidatus Methylomirabilis limnetica, in a deep stratified lake.</title>
        <authorList>
            <person name="Graf J.S."/>
            <person name="Marchant H.K."/>
            <person name="Tienken D."/>
            <person name="Hach P.F."/>
            <person name="Brand A."/>
            <person name="Schubert C.J."/>
            <person name="Kuypers M.M."/>
            <person name="Milucka J."/>
        </authorList>
    </citation>
    <scope>NUCLEOTIDE SEQUENCE [LARGE SCALE GENOMIC DNA]</scope>
    <source>
        <strain evidence="8 9">Zug</strain>
    </source>
</reference>
<feature type="transmembrane region" description="Helical" evidence="6">
    <location>
        <begin position="230"/>
        <end position="249"/>
    </location>
</feature>
<feature type="transmembrane region" description="Helical" evidence="6">
    <location>
        <begin position="377"/>
        <end position="395"/>
    </location>
</feature>
<feature type="transmembrane region" description="Helical" evidence="6">
    <location>
        <begin position="139"/>
        <end position="160"/>
    </location>
</feature>
<accession>A0A2T4U0J1</accession>
<comment type="caution">
    <text evidence="8">The sequence shown here is derived from an EMBL/GenBank/DDBJ whole genome shotgun (WGS) entry which is preliminary data.</text>
</comment>
<dbReference type="AlphaFoldDB" id="A0A2T4U0J1"/>
<feature type="transmembrane region" description="Helical" evidence="6">
    <location>
        <begin position="12"/>
        <end position="34"/>
    </location>
</feature>
<evidence type="ECO:0000256" key="5">
    <source>
        <dbReference type="ARBA" id="ARBA00023136"/>
    </source>
</evidence>
<name>A0A2T4U0J1_9BACT</name>
<evidence type="ECO:0000256" key="4">
    <source>
        <dbReference type="ARBA" id="ARBA00022989"/>
    </source>
</evidence>
<dbReference type="Pfam" id="PF11700">
    <property type="entry name" value="ATG22"/>
    <property type="match status" value="1"/>
</dbReference>
<protein>
    <submittedName>
        <fullName evidence="8">MFS transporter</fullName>
    </submittedName>
</protein>
<feature type="transmembrane region" description="Helical" evidence="6">
    <location>
        <begin position="46"/>
        <end position="67"/>
    </location>
</feature>
<evidence type="ECO:0000259" key="7">
    <source>
        <dbReference type="PROSITE" id="PS50850"/>
    </source>
</evidence>
<dbReference type="InterPro" id="IPR036259">
    <property type="entry name" value="MFS_trans_sf"/>
</dbReference>
<evidence type="ECO:0000256" key="1">
    <source>
        <dbReference type="ARBA" id="ARBA00004127"/>
    </source>
</evidence>